<organism evidence="1 2">
    <name type="scientific">Colletotrichum truncatum</name>
    <name type="common">Anthracnose fungus</name>
    <name type="synonym">Colletotrichum capsici</name>
    <dbReference type="NCBI Taxonomy" id="5467"/>
    <lineage>
        <taxon>Eukaryota</taxon>
        <taxon>Fungi</taxon>
        <taxon>Dikarya</taxon>
        <taxon>Ascomycota</taxon>
        <taxon>Pezizomycotina</taxon>
        <taxon>Sordariomycetes</taxon>
        <taxon>Hypocreomycetidae</taxon>
        <taxon>Glomerellales</taxon>
        <taxon>Glomerellaceae</taxon>
        <taxon>Colletotrichum</taxon>
        <taxon>Colletotrichum truncatum species complex</taxon>
    </lineage>
</organism>
<keyword evidence="2" id="KW-1185">Reference proteome</keyword>
<evidence type="ECO:0000313" key="1">
    <source>
        <dbReference type="EMBL" id="KAL0941157.1"/>
    </source>
</evidence>
<gene>
    <name evidence="1" type="ORF">CTRU02_203920</name>
</gene>
<proteinExistence type="predicted"/>
<comment type="caution">
    <text evidence="1">The sequence shown here is derived from an EMBL/GenBank/DDBJ whole genome shotgun (WGS) entry which is preliminary data.</text>
</comment>
<dbReference type="Proteomes" id="UP000805649">
    <property type="component" value="Unassembled WGS sequence"/>
</dbReference>
<name>A0ACC3ZAL1_COLTU</name>
<accession>A0ACC3ZAL1</accession>
<sequence length="211" mass="24043">MPWLTESLAEFCSCSWEQKRQHASRLAKRRAESFNPSQLRLAPNGSCTYPRCHFGKAIYFGNDLQNLSLARWIQINLLTLVEVLQTTLYYGLWRSNKAKLIISPWQGDKHALQTAVPEAVLEYFSGADQDIAEVRIVMGLGITSRVSHRFDRRPVEDISLAGESTRGFHRTFGAVGRRKRGAGHWDYMLTWQFLLSFLESLADVTHALVVT</sequence>
<reference evidence="1 2" key="1">
    <citation type="journal article" date="2020" name="Phytopathology">
        <title>Genome Sequence Resources of Colletotrichum truncatum, C. plurivorum, C. musicola, and C. sojae: Four Species Pathogenic to Soybean (Glycine max).</title>
        <authorList>
            <person name="Rogerio F."/>
            <person name="Boufleur T.R."/>
            <person name="Ciampi-Guillardi M."/>
            <person name="Sukno S.A."/>
            <person name="Thon M.R."/>
            <person name="Massola Junior N.S."/>
            <person name="Baroncelli R."/>
        </authorList>
    </citation>
    <scope>NUCLEOTIDE SEQUENCE [LARGE SCALE GENOMIC DNA]</scope>
    <source>
        <strain evidence="1 2">CMES1059</strain>
    </source>
</reference>
<protein>
    <submittedName>
        <fullName evidence="1">Uncharacterized protein</fullName>
    </submittedName>
</protein>
<evidence type="ECO:0000313" key="2">
    <source>
        <dbReference type="Proteomes" id="UP000805649"/>
    </source>
</evidence>
<dbReference type="EMBL" id="VUJX02000002">
    <property type="protein sequence ID" value="KAL0941157.1"/>
    <property type="molecule type" value="Genomic_DNA"/>
</dbReference>